<organism evidence="3 4">
    <name type="scientific">Paenibacillus peoriae</name>
    <dbReference type="NCBI Taxonomy" id="59893"/>
    <lineage>
        <taxon>Bacteria</taxon>
        <taxon>Bacillati</taxon>
        <taxon>Bacillota</taxon>
        <taxon>Bacilli</taxon>
        <taxon>Bacillales</taxon>
        <taxon>Paenibacillaceae</taxon>
        <taxon>Paenibacillus</taxon>
    </lineage>
</organism>
<protein>
    <recommendedName>
        <fullName evidence="5">E9imm peptide</fullName>
    </recommendedName>
</protein>
<evidence type="ECO:0000256" key="1">
    <source>
        <dbReference type="ARBA" id="ARBA00009346"/>
    </source>
</evidence>
<dbReference type="RefSeq" id="WP_068940231.1">
    <property type="nucleotide sequence ID" value="NZ_CP132974.1"/>
</dbReference>
<comment type="caution">
    <text evidence="3">The sequence shown here is derived from an EMBL/GenBank/DDBJ whole genome shotgun (WGS) entry which is preliminary data.</text>
</comment>
<evidence type="ECO:0008006" key="5">
    <source>
        <dbReference type="Google" id="ProtNLM"/>
    </source>
</evidence>
<dbReference type="CDD" id="cd16363">
    <property type="entry name" value="Col_Im_like"/>
    <property type="match status" value="1"/>
</dbReference>
<dbReference type="SUPFAM" id="SSF47345">
    <property type="entry name" value="Colicin E immunity proteins"/>
    <property type="match status" value="1"/>
</dbReference>
<dbReference type="Gene3D" id="1.10.1200.20">
    <property type="entry name" value="Colicin E immunity protein"/>
    <property type="match status" value="1"/>
</dbReference>
<reference evidence="3 4" key="1">
    <citation type="submission" date="2023-07" db="EMBL/GenBank/DDBJ databases">
        <title>Sorghum-associated microbial communities from plants grown in Nebraska, USA.</title>
        <authorList>
            <person name="Schachtman D."/>
        </authorList>
    </citation>
    <scope>NUCLEOTIDE SEQUENCE [LARGE SCALE GENOMIC DNA]</scope>
    <source>
        <strain evidence="3 4">BE143</strain>
    </source>
</reference>
<name>A0ABU1QGT4_9BACL</name>
<evidence type="ECO:0000256" key="2">
    <source>
        <dbReference type="ARBA" id="ARBA00023025"/>
    </source>
</evidence>
<accession>A0ABU1QGT4</accession>
<keyword evidence="2" id="KW-0079">Bacteriocin immunity</keyword>
<keyword evidence="4" id="KW-1185">Reference proteome</keyword>
<dbReference type="InterPro" id="IPR035900">
    <property type="entry name" value="Colicin_E_sf"/>
</dbReference>
<gene>
    <name evidence="3" type="ORF">J2W98_002317</name>
</gene>
<proteinExistence type="inferred from homology"/>
<comment type="similarity">
    <text evidence="1">Belongs to the colicins ColE2/ColE8/ColE9 and pyocins S1/S2 family.</text>
</comment>
<dbReference type="InterPro" id="IPR000290">
    <property type="entry name" value="Colicin_pyocin"/>
</dbReference>
<dbReference type="Proteomes" id="UP001266807">
    <property type="component" value="Unassembled WGS sequence"/>
</dbReference>
<dbReference type="EMBL" id="JAVDUG010000002">
    <property type="protein sequence ID" value="MDR6778055.1"/>
    <property type="molecule type" value="Genomic_DNA"/>
</dbReference>
<sequence>MSLDRASEELQNLNRSELIELVEKIIRGEGTEEEIDSMLTIVMQNTPHPGISNLIYWDDRDLSAAEIVDEALRYQPIILPPHESSS</sequence>
<evidence type="ECO:0000313" key="4">
    <source>
        <dbReference type="Proteomes" id="UP001266807"/>
    </source>
</evidence>
<dbReference type="Pfam" id="PF01320">
    <property type="entry name" value="Colicin_Pyocin"/>
    <property type="match status" value="1"/>
</dbReference>
<evidence type="ECO:0000313" key="3">
    <source>
        <dbReference type="EMBL" id="MDR6778055.1"/>
    </source>
</evidence>